<evidence type="ECO:0000256" key="4">
    <source>
        <dbReference type="ARBA" id="ARBA00023242"/>
    </source>
</evidence>
<dbReference type="InterPro" id="IPR003441">
    <property type="entry name" value="NAC-dom"/>
</dbReference>
<reference evidence="7 9" key="1">
    <citation type="submission" date="2024-04" db="EMBL/GenBank/DDBJ databases">
        <title>The reference genome of an endangered Asteraceae, Deinandra increscens subsp. villosa, native to the Central Coast of California.</title>
        <authorList>
            <person name="Guilliams M."/>
            <person name="Hasenstab-Lehman K."/>
            <person name="Meyer R."/>
            <person name="Mcevoy S."/>
        </authorList>
    </citation>
    <scope>NUCLEOTIDE SEQUENCE [LARGE SCALE GENOMIC DNA]</scope>
    <source>
        <tissue evidence="7">Leaf</tissue>
    </source>
</reference>
<feature type="region of interest" description="Disordered" evidence="5">
    <location>
        <begin position="177"/>
        <end position="249"/>
    </location>
</feature>
<dbReference type="PANTHER" id="PTHR31744">
    <property type="entry name" value="PROTEIN CUP-SHAPED COTYLEDON 2-RELATED"/>
    <property type="match status" value="1"/>
</dbReference>
<evidence type="ECO:0000313" key="9">
    <source>
        <dbReference type="Proteomes" id="UP001408789"/>
    </source>
</evidence>
<evidence type="ECO:0000256" key="5">
    <source>
        <dbReference type="SAM" id="MobiDB-lite"/>
    </source>
</evidence>
<evidence type="ECO:0000259" key="6">
    <source>
        <dbReference type="PROSITE" id="PS51005"/>
    </source>
</evidence>
<evidence type="ECO:0000313" key="7">
    <source>
        <dbReference type="EMBL" id="KAK9050626.1"/>
    </source>
</evidence>
<keyword evidence="9" id="KW-1185">Reference proteome</keyword>
<dbReference type="EMBL" id="JBCNJP010000023">
    <property type="protein sequence ID" value="KAK9057669.1"/>
    <property type="molecule type" value="Genomic_DNA"/>
</dbReference>
<keyword evidence="3" id="KW-0804">Transcription</keyword>
<accession>A0AAP0GIN0</accession>
<dbReference type="InterPro" id="IPR036093">
    <property type="entry name" value="NAC_dom_sf"/>
</dbReference>
<organism evidence="7 9">
    <name type="scientific">Deinandra increscens subsp. villosa</name>
    <dbReference type="NCBI Taxonomy" id="3103831"/>
    <lineage>
        <taxon>Eukaryota</taxon>
        <taxon>Viridiplantae</taxon>
        <taxon>Streptophyta</taxon>
        <taxon>Embryophyta</taxon>
        <taxon>Tracheophyta</taxon>
        <taxon>Spermatophyta</taxon>
        <taxon>Magnoliopsida</taxon>
        <taxon>eudicotyledons</taxon>
        <taxon>Gunneridae</taxon>
        <taxon>Pentapetalae</taxon>
        <taxon>asterids</taxon>
        <taxon>campanulids</taxon>
        <taxon>Asterales</taxon>
        <taxon>Asteraceae</taxon>
        <taxon>Asteroideae</taxon>
        <taxon>Heliantheae alliance</taxon>
        <taxon>Madieae</taxon>
        <taxon>Madiinae</taxon>
        <taxon>Deinandra</taxon>
    </lineage>
</organism>
<feature type="domain" description="NAC" evidence="6">
    <location>
        <begin position="7"/>
        <end position="169"/>
    </location>
</feature>
<dbReference type="GO" id="GO:0003677">
    <property type="term" value="F:DNA binding"/>
    <property type="evidence" value="ECO:0007669"/>
    <property type="project" value="UniProtKB-KW"/>
</dbReference>
<comment type="caution">
    <text evidence="7">The sequence shown here is derived from an EMBL/GenBank/DDBJ whole genome shotgun (WGS) entry which is preliminary data.</text>
</comment>
<keyword evidence="1" id="KW-0805">Transcription regulation</keyword>
<keyword evidence="2" id="KW-0238">DNA-binding</keyword>
<dbReference type="Gene3D" id="2.170.150.80">
    <property type="entry name" value="NAC domain"/>
    <property type="match status" value="1"/>
</dbReference>
<dbReference type="Proteomes" id="UP001408789">
    <property type="component" value="Unassembled WGS sequence"/>
</dbReference>
<dbReference type="AlphaFoldDB" id="A0AAP0GIN0"/>
<keyword evidence="4" id="KW-0539">Nucleus</keyword>
<protein>
    <recommendedName>
        <fullName evidence="6">NAC domain-containing protein</fullName>
    </recommendedName>
</protein>
<proteinExistence type="predicted"/>
<dbReference type="Pfam" id="PF02365">
    <property type="entry name" value="NAM"/>
    <property type="match status" value="1"/>
</dbReference>
<gene>
    <name evidence="8" type="ORF">SSX86_022505</name>
    <name evidence="7" type="ORF">SSX86_030404</name>
</gene>
<evidence type="ECO:0000256" key="1">
    <source>
        <dbReference type="ARBA" id="ARBA00023015"/>
    </source>
</evidence>
<evidence type="ECO:0000256" key="2">
    <source>
        <dbReference type="ARBA" id="ARBA00023125"/>
    </source>
</evidence>
<dbReference type="PANTHER" id="PTHR31744:SF220">
    <property type="entry name" value="LOW QUALITY PROTEIN: NAC DOMAIN-CONTAINING PROTEIN 90-LIKE"/>
    <property type="match status" value="1"/>
</dbReference>
<dbReference type="EMBL" id="JBCNJP010000687">
    <property type="protein sequence ID" value="KAK9050626.1"/>
    <property type="molecule type" value="Genomic_DNA"/>
</dbReference>
<dbReference type="SUPFAM" id="SSF101941">
    <property type="entry name" value="NAC domain"/>
    <property type="match status" value="1"/>
</dbReference>
<sequence>MAGEDVVIPGFRFYPTEEELITFYLKHKLQGTRELAQYIDRVIPQLHVYDFYPWDLPQYAGERCKGDLEQWFFFIARQAKEARGGRPSRLTSSGYWKATGSPNIVYSLSNRVAIGIKRTMVFYNGRAPTGTKTKWKMNEYKAFREESASNPNRKPELMEELSLCRVYIKSNSLRAFDRRPINDHQQPPVPQPIHKTEHHHATTSNHHPRPPPPMLERTASLSDHSHCSSDDQTVNHSQSTMESDDQPLWDWEQLEEWF</sequence>
<evidence type="ECO:0000313" key="8">
    <source>
        <dbReference type="EMBL" id="KAK9057669.1"/>
    </source>
</evidence>
<feature type="compositionally biased region" description="Polar residues" evidence="5">
    <location>
        <begin position="232"/>
        <end position="241"/>
    </location>
</feature>
<name>A0AAP0GIN0_9ASTR</name>
<evidence type="ECO:0000256" key="3">
    <source>
        <dbReference type="ARBA" id="ARBA00023163"/>
    </source>
</evidence>
<dbReference type="GO" id="GO:0006355">
    <property type="term" value="P:regulation of DNA-templated transcription"/>
    <property type="evidence" value="ECO:0007669"/>
    <property type="project" value="InterPro"/>
</dbReference>
<dbReference type="PROSITE" id="PS51005">
    <property type="entry name" value="NAC"/>
    <property type="match status" value="1"/>
</dbReference>